<dbReference type="OrthoDB" id="10545379at2759"/>
<organism evidence="1 2">
    <name type="scientific">Trichogramma brassicae</name>
    <dbReference type="NCBI Taxonomy" id="86971"/>
    <lineage>
        <taxon>Eukaryota</taxon>
        <taxon>Metazoa</taxon>
        <taxon>Ecdysozoa</taxon>
        <taxon>Arthropoda</taxon>
        <taxon>Hexapoda</taxon>
        <taxon>Insecta</taxon>
        <taxon>Pterygota</taxon>
        <taxon>Neoptera</taxon>
        <taxon>Endopterygota</taxon>
        <taxon>Hymenoptera</taxon>
        <taxon>Apocrita</taxon>
        <taxon>Proctotrupomorpha</taxon>
        <taxon>Chalcidoidea</taxon>
        <taxon>Trichogrammatidae</taxon>
        <taxon>Trichogramma</taxon>
    </lineage>
</organism>
<reference evidence="1 2" key="1">
    <citation type="submission" date="2020-02" db="EMBL/GenBank/DDBJ databases">
        <authorList>
            <person name="Ferguson B K."/>
        </authorList>
    </citation>
    <scope>NUCLEOTIDE SEQUENCE [LARGE SCALE GENOMIC DNA]</scope>
</reference>
<dbReference type="EMBL" id="CADCXV010000898">
    <property type="protein sequence ID" value="CAB0038234.1"/>
    <property type="molecule type" value="Genomic_DNA"/>
</dbReference>
<feature type="non-terminal residue" evidence="1">
    <location>
        <position position="1"/>
    </location>
</feature>
<proteinExistence type="predicted"/>
<keyword evidence="2" id="KW-1185">Reference proteome</keyword>
<name>A0A6H5IM39_9HYME</name>
<evidence type="ECO:0000313" key="2">
    <source>
        <dbReference type="Proteomes" id="UP000479190"/>
    </source>
</evidence>
<accession>A0A6H5IM39</accession>
<protein>
    <submittedName>
        <fullName evidence="1">Uncharacterized protein</fullName>
    </submittedName>
</protein>
<gene>
    <name evidence="1" type="ORF">TBRA_LOCUS10022</name>
</gene>
<sequence>AAAGACTHTHILIMMNEMSSILRCSHAEHQEMTLARVHLLKKPSFRIERRSGIFQLCSAKRHLSALARRYDGIKFQVNCKVSNTSEKFEKSAQIISLSTHSRINESIILLSEASCYYRVRTYTQYISELYEKYSANTIPMKKVASSIHIAYAVKEDQSGTFTTANEDYFFYLVDYSKTKNFETLPFNELWRRTRESISFFWAARDTVLRWNCRALLFNTYVYTKAETHRAAGSHIPSESKRRFKVLGVPTSVNTAYIDVRKMSVMVESTARITENECNISFTFDPIRVSNVKIGGTVLATFAGIDEPVFKRTPALINEALTRKYKDRSKYVVQVDSINVRSDIYTDRCRLERKVKVVSSKN</sequence>
<dbReference type="Proteomes" id="UP000479190">
    <property type="component" value="Unassembled WGS sequence"/>
</dbReference>
<evidence type="ECO:0000313" key="1">
    <source>
        <dbReference type="EMBL" id="CAB0038234.1"/>
    </source>
</evidence>
<dbReference type="AlphaFoldDB" id="A0A6H5IM39"/>